<dbReference type="Pfam" id="PF13086">
    <property type="entry name" value="AAA_11"/>
    <property type="match status" value="1"/>
</dbReference>
<accession>A0A250XFB6</accession>
<dbReference type="InterPro" id="IPR041677">
    <property type="entry name" value="DNA2/NAM7_AAA_11"/>
</dbReference>
<dbReference type="PANTHER" id="PTHR10887:SF518">
    <property type="entry name" value="RNA HELICASE NONSENSE MRNA REDUCING FACTOR"/>
    <property type="match status" value="1"/>
</dbReference>
<organism evidence="5 6">
    <name type="scientific">Chlamydomonas eustigma</name>
    <dbReference type="NCBI Taxonomy" id="1157962"/>
    <lineage>
        <taxon>Eukaryota</taxon>
        <taxon>Viridiplantae</taxon>
        <taxon>Chlorophyta</taxon>
        <taxon>core chlorophytes</taxon>
        <taxon>Chlorophyceae</taxon>
        <taxon>CS clade</taxon>
        <taxon>Chlamydomonadales</taxon>
        <taxon>Chlamydomonadaceae</taxon>
        <taxon>Chlamydomonas</taxon>
    </lineage>
</organism>
<evidence type="ECO:0000259" key="2">
    <source>
        <dbReference type="Pfam" id="PF10382"/>
    </source>
</evidence>
<dbReference type="InterPro" id="IPR047187">
    <property type="entry name" value="SF1_C_Upf1"/>
</dbReference>
<evidence type="ECO:0008006" key="7">
    <source>
        <dbReference type="Google" id="ProtNLM"/>
    </source>
</evidence>
<dbReference type="STRING" id="1157962.A0A250XFB6"/>
<gene>
    <name evidence="5" type="ORF">CEUSTIGMA_g9154.t1</name>
</gene>
<evidence type="ECO:0000259" key="4">
    <source>
        <dbReference type="Pfam" id="PF13087"/>
    </source>
</evidence>
<comment type="caution">
    <text evidence="5">The sequence shown here is derived from an EMBL/GenBank/DDBJ whole genome shotgun (WGS) entry which is preliminary data.</text>
</comment>
<dbReference type="GO" id="GO:0004386">
    <property type="term" value="F:helicase activity"/>
    <property type="evidence" value="ECO:0007669"/>
    <property type="project" value="InterPro"/>
</dbReference>
<feature type="domain" description="5'-3' DNA helicase ZGRF1-like N-terminal" evidence="2">
    <location>
        <begin position="7"/>
        <end position="74"/>
    </location>
</feature>
<dbReference type="Pfam" id="PF13087">
    <property type="entry name" value="AAA_12"/>
    <property type="match status" value="1"/>
</dbReference>
<dbReference type="SUPFAM" id="SSF52540">
    <property type="entry name" value="P-loop containing nucleoside triphosphate hydrolases"/>
    <property type="match status" value="1"/>
</dbReference>
<dbReference type="EMBL" id="BEGY01000069">
    <property type="protein sequence ID" value="GAX81726.1"/>
    <property type="molecule type" value="Genomic_DNA"/>
</dbReference>
<dbReference type="InterPro" id="IPR027417">
    <property type="entry name" value="P-loop_NTPase"/>
</dbReference>
<dbReference type="PANTHER" id="PTHR10887">
    <property type="entry name" value="DNA2/NAM7 HELICASE FAMILY"/>
    <property type="match status" value="1"/>
</dbReference>
<dbReference type="OrthoDB" id="6513042at2759"/>
<keyword evidence="6" id="KW-1185">Reference proteome</keyword>
<evidence type="ECO:0000313" key="5">
    <source>
        <dbReference type="EMBL" id="GAX81726.1"/>
    </source>
</evidence>
<evidence type="ECO:0000256" key="1">
    <source>
        <dbReference type="SAM" id="MobiDB-lite"/>
    </source>
</evidence>
<dbReference type="Proteomes" id="UP000232323">
    <property type="component" value="Unassembled WGS sequence"/>
</dbReference>
<feature type="domain" description="DNA2/NAM7 helicase-like C-terminal" evidence="4">
    <location>
        <begin position="1346"/>
        <end position="1588"/>
    </location>
</feature>
<dbReference type="InterPro" id="IPR041679">
    <property type="entry name" value="DNA2/NAM7-like_C"/>
</dbReference>
<dbReference type="InterPro" id="IPR045055">
    <property type="entry name" value="DNA2/NAM7-like"/>
</dbReference>
<protein>
    <recommendedName>
        <fullName evidence="7">AAA+ ATPase domain-containing protein</fullName>
    </recommendedName>
</protein>
<feature type="region of interest" description="Disordered" evidence="1">
    <location>
        <begin position="1032"/>
        <end position="1053"/>
    </location>
</feature>
<dbReference type="InterPro" id="IPR018838">
    <property type="entry name" value="ZGRF1-like_N"/>
</dbReference>
<evidence type="ECO:0000313" key="6">
    <source>
        <dbReference type="Proteomes" id="UP000232323"/>
    </source>
</evidence>
<feature type="domain" description="DNA2/NAM7 helicase helicase" evidence="3">
    <location>
        <begin position="1080"/>
        <end position="1295"/>
    </location>
</feature>
<name>A0A250XFB6_9CHLO</name>
<reference evidence="5 6" key="1">
    <citation type="submission" date="2017-08" db="EMBL/GenBank/DDBJ databases">
        <title>Acidophilic green algal genome provides insights into adaptation to an acidic environment.</title>
        <authorList>
            <person name="Hirooka S."/>
            <person name="Hirose Y."/>
            <person name="Kanesaki Y."/>
            <person name="Higuchi S."/>
            <person name="Fujiwara T."/>
            <person name="Onuma R."/>
            <person name="Era A."/>
            <person name="Ohbayashi R."/>
            <person name="Uzuka A."/>
            <person name="Nozaki H."/>
            <person name="Yoshikawa H."/>
            <person name="Miyagishima S.Y."/>
        </authorList>
    </citation>
    <scope>NUCLEOTIDE SEQUENCE [LARGE SCALE GENOMIC DNA]</scope>
    <source>
        <strain evidence="5 6">NIES-2499</strain>
    </source>
</reference>
<dbReference type="Gene3D" id="3.40.50.300">
    <property type="entry name" value="P-loop containing nucleotide triphosphate hydrolases"/>
    <property type="match status" value="2"/>
</dbReference>
<feature type="region of interest" description="Disordered" evidence="1">
    <location>
        <begin position="591"/>
        <end position="622"/>
    </location>
</feature>
<dbReference type="CDD" id="cd18808">
    <property type="entry name" value="SF1_C_Upf1"/>
    <property type="match status" value="1"/>
</dbReference>
<evidence type="ECO:0000259" key="3">
    <source>
        <dbReference type="Pfam" id="PF13086"/>
    </source>
</evidence>
<proteinExistence type="predicted"/>
<sequence>MSELDCWVVLYSKHVVQKNKKWQDGYLLRFSNGNLTLLDEQGSEIQKERMHTEKILEVGDRLSTLPGKLVELQEPCLMECIPRGESIQRPVLSEQAQDLKTKVYKVVPTDQQVTAQLRVPVLQCWKARNKSFKSSMSCTAEDARQQMRSSLPASNFLQHDGESLALKVAGSSGGNNNSMTSSGQCFQPCQNIKSVRSDSDILALLGLHSNPEQSGHCRASSSFQSGPEFLGMQSVRSQASPKPRACTSAKATLLQHGHSLIPHGSKSMQHSLPLADKKQQPLPDSFAREHPSLGTQGLPSFQRQLSAERLQMAVCHEEDPSRCSRAVGPCGLAHVIDSSAGPDYKAMSHKFHTFLKGTSSFQMLTSAAATHESNGDADGRGCLEVAEAEQMGGTEAVLQSRIREFDHKEATHEVQVLTHHAQRTARGKQLGIVGYKNPPSCSTHLVNNGAQRAMPCSHLLALPAAGASHLSGRQISIATSFPSTQAYIDTLIQAMAEEVNLRLGEAVQPFIAAMRKLQQQSLNLSSHDVDAASAAQTVPALASSLHHVNSFSSQQLEKICLHSHIPYFSDCTLSCWRRNQQLCTSLPHSLGGNSTRHRGKKGLVHSLGNKRGHDMDAEEDDETEMKAGGLMRMHSKGKKAGRGLEDQGPEMKAAISYYLTVSTARNRLKTFRKHDIWVVSSSSDLHQAATMSAIAPSSDERTVRCKRIGHKTWIAICRSLWHGPDRDGKFEVEFLSPAPVNMFTRSQTVYALKGPDCQTELGIMDSLQAALQGLGQQTKTSTLLGQQTHISTLEAGVCNGDLMRHLAGMMSTVPPPVRHGHEPRGLGHSQGLNSTQPKLIASCFNPSSAAMGHATVQPVNESFTRSSSPWSERQWMGNQTGEDPFVSSLHNSSLPPGHYSDVIACDLPAQADVPAQVDCAVEQNLLPSSKKSGEVPQSTFPVCQEDPSIIQASEGSNLPPDNKAKINLVNNAQTLIQRLVNSFSLNHDQIVVLHHAASWLMSGGRPLSAPQDLKGRDGGSLWDSVQQGLDAEGGGLHVNDAESTDAGPSHEGAAGCRVGAISDDGQEGSASTAVPTWCCRQQSPVCLVHGPFGSGKSTLLVALIMMMTELSSLVSNLHSSSSICSTPLFRILLAAHTNVAVDRVLLGLKEHGFTSFLRLGSLKRIAKPILSHSLYHGEEGGGSKQDSIAMLREMLQEATSEQENMQIGLEISALQKGAERQRRKLLCTVPVVGATCCSLMQTSLMMDGASQFTLVVLDEASQLLEPLSLVPILRSGANFLVAAGDPCQLPPVIASPAHLSAAAAANVTPFTLACDQNKCHKGYGSEHQQQSVGSSSSVPPHFDTLARPLFMRLSQLGFPVHLLKYQYRCHPELSLVPNQHFYSGQLVDGCTSQQRASILGASFNPLVFCNISEGQCLQAAHSKSSSNTQEAKVVASILDKILAFGVRPADVGVICFYKAQVHAIQQELIRLTTTRSSLSVSAAADNPLSITMQHAASTKDDQVLEDPDGNNCSGRINGPARHSKADAQQCLLSSGVQVATVDSFQGAEKEIILLATTITRPNEFVADPHRLNVALTRAKRHLIILGNSSVLRQTSAVYNNLVSRCHQKDSCYFGSAPSLFWTLSKNTETSA</sequence>
<dbReference type="Pfam" id="PF10382">
    <property type="entry name" value="ZGRF1-like_N"/>
    <property type="match status" value="1"/>
</dbReference>